<proteinExistence type="inferred from homology"/>
<dbReference type="PANTHER" id="PTHR22939:SF129">
    <property type="entry name" value="SERINE PROTEASE HTRA2, MITOCHONDRIAL"/>
    <property type="match status" value="1"/>
</dbReference>
<dbReference type="PROSITE" id="PS50106">
    <property type="entry name" value="PDZ"/>
    <property type="match status" value="1"/>
</dbReference>
<dbReference type="InterPro" id="IPR001940">
    <property type="entry name" value="Peptidase_S1C"/>
</dbReference>
<keyword evidence="3" id="KW-0378">Hydrolase</keyword>
<sequence>MGYYDQDYEYVNGRKQKGSRGGWFLSALVGAIVGAILIIVLIPTLTKYNILPYDLESAQESPQDETTTSAPNPEFQETVSVSVVTEVTDAVDKVSEAVVGVINLQQAGFWTQQGSQEAGTGSGVVYKKVGDKAYVVTNHHVIDRASQLEVSLSDGTRVAATLIGSDPLTDLAVLEIDGSHVTKVAEFGDSDTVRAGEPVLAIGNPLGLRFSGSVTQGIISGTKRSIPVDLDGDRIPDWNAEVLQTDAAINPGNSGGALVNIQGQIIGINSMKIAQHTVEGIGLSIPTNIVRPIIEDLEKYGEVLRPYMGVGLRSIGEISNYHKQETLHLPVEVKEGIAIVEVVPNSPAAQAGIKLYDVIVELDGKKVTDVLELRQHLYNKSIGDTMEVKLYRNGEIKTVNMKLVNESL</sequence>
<dbReference type="SUPFAM" id="SSF50494">
    <property type="entry name" value="Trypsin-like serine proteases"/>
    <property type="match status" value="1"/>
</dbReference>
<dbReference type="Pfam" id="PF13180">
    <property type="entry name" value="PDZ_2"/>
    <property type="match status" value="1"/>
</dbReference>
<evidence type="ECO:0000313" key="8">
    <source>
        <dbReference type="Proteomes" id="UP001516662"/>
    </source>
</evidence>
<dbReference type="CDD" id="cd06781">
    <property type="entry name" value="cpPDZ_BsHtra-like"/>
    <property type="match status" value="1"/>
</dbReference>
<dbReference type="InterPro" id="IPR009003">
    <property type="entry name" value="Peptidase_S1_PA"/>
</dbReference>
<evidence type="ECO:0000259" key="6">
    <source>
        <dbReference type="PROSITE" id="PS50106"/>
    </source>
</evidence>
<dbReference type="RefSeq" id="WP_193535395.1">
    <property type="nucleotide sequence ID" value="NZ_JADCLJ010000018.1"/>
</dbReference>
<keyword evidence="5" id="KW-0472">Membrane</keyword>
<gene>
    <name evidence="7" type="ORF">IMZ08_07445</name>
</gene>
<evidence type="ECO:0000313" key="7">
    <source>
        <dbReference type="EMBL" id="MBE4907887.1"/>
    </source>
</evidence>
<keyword evidence="5" id="KW-0812">Transmembrane</keyword>
<dbReference type="Pfam" id="PF13365">
    <property type="entry name" value="Trypsin_2"/>
    <property type="match status" value="1"/>
</dbReference>
<accession>A0ABR9QHA7</accession>
<dbReference type="SMART" id="SM00228">
    <property type="entry name" value="PDZ"/>
    <property type="match status" value="1"/>
</dbReference>
<dbReference type="Gene3D" id="2.40.10.10">
    <property type="entry name" value="Trypsin-like serine proteases"/>
    <property type="match status" value="2"/>
</dbReference>
<dbReference type="Proteomes" id="UP001516662">
    <property type="component" value="Unassembled WGS sequence"/>
</dbReference>
<dbReference type="PRINTS" id="PR00834">
    <property type="entry name" value="PROTEASES2C"/>
</dbReference>
<dbReference type="InterPro" id="IPR043504">
    <property type="entry name" value="Peptidase_S1_PA_chymotrypsin"/>
</dbReference>
<protein>
    <submittedName>
        <fullName evidence="7">Trypsin-like peptidase domain-containing protein</fullName>
    </submittedName>
</protein>
<dbReference type="InterPro" id="IPR001478">
    <property type="entry name" value="PDZ"/>
</dbReference>
<dbReference type="Gene3D" id="2.30.42.10">
    <property type="match status" value="1"/>
</dbReference>
<organism evidence="7 8">
    <name type="scientific">Litchfieldia luteola</name>
    <dbReference type="NCBI Taxonomy" id="682179"/>
    <lineage>
        <taxon>Bacteria</taxon>
        <taxon>Bacillati</taxon>
        <taxon>Bacillota</taxon>
        <taxon>Bacilli</taxon>
        <taxon>Bacillales</taxon>
        <taxon>Bacillaceae</taxon>
        <taxon>Litchfieldia</taxon>
    </lineage>
</organism>
<evidence type="ECO:0000256" key="4">
    <source>
        <dbReference type="ARBA" id="ARBA00022825"/>
    </source>
</evidence>
<keyword evidence="5" id="KW-1133">Transmembrane helix</keyword>
<evidence type="ECO:0000256" key="2">
    <source>
        <dbReference type="ARBA" id="ARBA00022670"/>
    </source>
</evidence>
<reference evidence="7 8" key="1">
    <citation type="submission" date="2020-10" db="EMBL/GenBank/DDBJ databases">
        <title>Bacillus sp. HD4P25, an endophyte from a halophyte.</title>
        <authorList>
            <person name="Sun J.-Q."/>
        </authorList>
    </citation>
    <scope>NUCLEOTIDE SEQUENCE [LARGE SCALE GENOMIC DNA]</scope>
    <source>
        <strain evidence="7 8">YIM 93174</strain>
    </source>
</reference>
<evidence type="ECO:0000256" key="1">
    <source>
        <dbReference type="ARBA" id="ARBA00010541"/>
    </source>
</evidence>
<keyword evidence="4" id="KW-0720">Serine protease</keyword>
<feature type="transmembrane region" description="Helical" evidence="5">
    <location>
        <begin position="21"/>
        <end position="42"/>
    </location>
</feature>
<evidence type="ECO:0000256" key="3">
    <source>
        <dbReference type="ARBA" id="ARBA00022801"/>
    </source>
</evidence>
<feature type="domain" description="PDZ" evidence="6">
    <location>
        <begin position="318"/>
        <end position="394"/>
    </location>
</feature>
<dbReference type="InterPro" id="IPR036034">
    <property type="entry name" value="PDZ_sf"/>
</dbReference>
<keyword evidence="8" id="KW-1185">Reference proteome</keyword>
<keyword evidence="2" id="KW-0645">Protease</keyword>
<comment type="similarity">
    <text evidence="1">Belongs to the peptidase S1C family.</text>
</comment>
<dbReference type="SUPFAM" id="SSF50156">
    <property type="entry name" value="PDZ domain-like"/>
    <property type="match status" value="1"/>
</dbReference>
<dbReference type="EMBL" id="JADCLJ010000018">
    <property type="protein sequence ID" value="MBE4907887.1"/>
    <property type="molecule type" value="Genomic_DNA"/>
</dbReference>
<comment type="caution">
    <text evidence="7">The sequence shown here is derived from an EMBL/GenBank/DDBJ whole genome shotgun (WGS) entry which is preliminary data.</text>
</comment>
<dbReference type="PANTHER" id="PTHR22939">
    <property type="entry name" value="SERINE PROTEASE FAMILY S1C HTRA-RELATED"/>
    <property type="match status" value="1"/>
</dbReference>
<evidence type="ECO:0000256" key="5">
    <source>
        <dbReference type="SAM" id="Phobius"/>
    </source>
</evidence>
<name>A0ABR9QHA7_9BACI</name>